<evidence type="ECO:0000313" key="3">
    <source>
        <dbReference type="Proteomes" id="UP000305848"/>
    </source>
</evidence>
<feature type="transmembrane region" description="Helical" evidence="1">
    <location>
        <begin position="7"/>
        <end position="27"/>
    </location>
</feature>
<accession>A0A4U3KZY4</accession>
<reference evidence="2 3" key="1">
    <citation type="submission" date="2019-05" db="EMBL/GenBank/DDBJ databases">
        <title>Panacibacter sp. strain 17mud1-8 Genome sequencing and assembly.</title>
        <authorList>
            <person name="Chhetri G."/>
        </authorList>
    </citation>
    <scope>NUCLEOTIDE SEQUENCE [LARGE SCALE GENOMIC DNA]</scope>
    <source>
        <strain evidence="2 3">17mud1-8</strain>
    </source>
</reference>
<dbReference type="RefSeq" id="WP_137262410.1">
    <property type="nucleotide sequence ID" value="NZ_SZQL01000011.1"/>
</dbReference>
<sequence>MQTQASPGSITLISAIAGTLTGFYKAMNAGSSILHTVLLTAISAAVSCIISFYLQQWLKKR</sequence>
<feature type="transmembrane region" description="Helical" evidence="1">
    <location>
        <begin position="33"/>
        <end position="54"/>
    </location>
</feature>
<organism evidence="2 3">
    <name type="scientific">Ilyomonas limi</name>
    <dbReference type="NCBI Taxonomy" id="2575867"/>
    <lineage>
        <taxon>Bacteria</taxon>
        <taxon>Pseudomonadati</taxon>
        <taxon>Bacteroidota</taxon>
        <taxon>Chitinophagia</taxon>
        <taxon>Chitinophagales</taxon>
        <taxon>Chitinophagaceae</taxon>
        <taxon>Ilyomonas</taxon>
    </lineage>
</organism>
<dbReference type="AlphaFoldDB" id="A0A4U3KZY4"/>
<comment type="caution">
    <text evidence="2">The sequence shown here is derived from an EMBL/GenBank/DDBJ whole genome shotgun (WGS) entry which is preliminary data.</text>
</comment>
<dbReference type="EMBL" id="SZQL01000011">
    <property type="protein sequence ID" value="TKK67394.1"/>
    <property type="molecule type" value="Genomic_DNA"/>
</dbReference>
<evidence type="ECO:0000256" key="1">
    <source>
        <dbReference type="SAM" id="Phobius"/>
    </source>
</evidence>
<keyword evidence="3" id="KW-1185">Reference proteome</keyword>
<protein>
    <submittedName>
        <fullName evidence="2">Uncharacterized protein</fullName>
    </submittedName>
</protein>
<name>A0A4U3KZY4_9BACT</name>
<keyword evidence="1" id="KW-0472">Membrane</keyword>
<proteinExistence type="predicted"/>
<keyword evidence="1" id="KW-0812">Transmembrane</keyword>
<evidence type="ECO:0000313" key="2">
    <source>
        <dbReference type="EMBL" id="TKK67394.1"/>
    </source>
</evidence>
<gene>
    <name evidence="2" type="ORF">FC093_13920</name>
</gene>
<dbReference type="Proteomes" id="UP000305848">
    <property type="component" value="Unassembled WGS sequence"/>
</dbReference>
<keyword evidence="1" id="KW-1133">Transmembrane helix</keyword>